<evidence type="ECO:0000313" key="1">
    <source>
        <dbReference type="EMBL" id="APM39444.1"/>
    </source>
</evidence>
<gene>
    <name evidence="1" type="ORF">BS101_12160</name>
</gene>
<dbReference type="Proteomes" id="UP000184604">
    <property type="component" value="Chromosome"/>
</dbReference>
<accession>A0A1L5F8V2</accession>
<proteinExistence type="predicted"/>
<organism evidence="1 2">
    <name type="scientific">Clostridium kluyveri</name>
    <dbReference type="NCBI Taxonomy" id="1534"/>
    <lineage>
        <taxon>Bacteria</taxon>
        <taxon>Bacillati</taxon>
        <taxon>Bacillota</taxon>
        <taxon>Clostridia</taxon>
        <taxon>Eubacteriales</taxon>
        <taxon>Clostridiaceae</taxon>
        <taxon>Clostridium</taxon>
    </lineage>
</organism>
<dbReference type="RefSeq" id="WP_073539067.1">
    <property type="nucleotide sequence ID" value="NZ_CP018335.1"/>
</dbReference>
<name>A0A1L5F8V2_CLOKL</name>
<sequence>MIQVDYNTACSKAKGDDSLIKHLSFEENIKIDLPNKVRFLGMVFFADALEINDEFLDLRKRGEVIAYKLLKSDIIIDSNDKEFIIKEST</sequence>
<dbReference type="AlphaFoldDB" id="A0A1L5F8V2"/>
<reference evidence="1 2" key="1">
    <citation type="submission" date="2016-12" db="EMBL/GenBank/DDBJ databases">
        <title>Complete genome sequence of Clostridium kluyveri JZZ isolated from the pit mud of a Chinese flavor liquor-making factory.</title>
        <authorList>
            <person name="Wang Y."/>
        </authorList>
    </citation>
    <scope>NUCLEOTIDE SEQUENCE [LARGE SCALE GENOMIC DNA]</scope>
    <source>
        <strain evidence="1 2">JZZ</strain>
    </source>
</reference>
<evidence type="ECO:0000313" key="2">
    <source>
        <dbReference type="Proteomes" id="UP000184604"/>
    </source>
</evidence>
<dbReference type="EMBL" id="CP018335">
    <property type="protein sequence ID" value="APM39444.1"/>
    <property type="molecule type" value="Genomic_DNA"/>
</dbReference>
<protein>
    <submittedName>
        <fullName evidence="1">Uncharacterized protein</fullName>
    </submittedName>
</protein>